<dbReference type="EMBL" id="JACHGG010000005">
    <property type="protein sequence ID" value="MBB6060512.1"/>
    <property type="molecule type" value="Genomic_DNA"/>
</dbReference>
<name>A0A7W9T2S2_9BACT</name>
<gene>
    <name evidence="1" type="ORF">HNQ93_003386</name>
</gene>
<dbReference type="AlphaFoldDB" id="A0A7W9T2S2"/>
<evidence type="ECO:0000313" key="1">
    <source>
        <dbReference type="EMBL" id="MBB6060512.1"/>
    </source>
</evidence>
<reference evidence="1 2" key="1">
    <citation type="submission" date="2020-08" db="EMBL/GenBank/DDBJ databases">
        <title>Genomic Encyclopedia of Type Strains, Phase IV (KMG-IV): sequencing the most valuable type-strain genomes for metagenomic binning, comparative biology and taxonomic classification.</title>
        <authorList>
            <person name="Goeker M."/>
        </authorList>
    </citation>
    <scope>NUCLEOTIDE SEQUENCE [LARGE SCALE GENOMIC DNA]</scope>
    <source>
        <strain evidence="1 2">DSM 26718</strain>
    </source>
</reference>
<protein>
    <submittedName>
        <fullName evidence="1">Uncharacterized protein</fullName>
    </submittedName>
</protein>
<proteinExistence type="predicted"/>
<evidence type="ECO:0000313" key="2">
    <source>
        <dbReference type="Proteomes" id="UP000532746"/>
    </source>
</evidence>
<sequence length="241" mass="26076">MRLLGGVIGLALLGIIRSGYCQQPADSTARVIALPDVQIAGSLQQLVVASGTEDNKYAHIIGPGGGNAIRFLAAQAGDHQLRQVRLHLRHASELPANKIQVRVVSVTDAGNPANDNLLPTSGLLQTSDLPKARRTITLQWPLNAVPVPERGFSIVVEGLGETADEYVSGVVEEHKHVYYKISRRSQPGTVVRTIDAFKLPQLKGTRPDPTQISSWHRDALTQQWRPDRAGSSALLVEAIVE</sequence>
<keyword evidence="2" id="KW-1185">Reference proteome</keyword>
<organism evidence="1 2">
    <name type="scientific">Hymenobacter luteus</name>
    <dbReference type="NCBI Taxonomy" id="1411122"/>
    <lineage>
        <taxon>Bacteria</taxon>
        <taxon>Pseudomonadati</taxon>
        <taxon>Bacteroidota</taxon>
        <taxon>Cytophagia</taxon>
        <taxon>Cytophagales</taxon>
        <taxon>Hymenobacteraceae</taxon>
        <taxon>Hymenobacter</taxon>
    </lineage>
</organism>
<dbReference type="Proteomes" id="UP000532746">
    <property type="component" value="Unassembled WGS sequence"/>
</dbReference>
<accession>A0A7W9T2S2</accession>
<comment type="caution">
    <text evidence="1">The sequence shown here is derived from an EMBL/GenBank/DDBJ whole genome shotgun (WGS) entry which is preliminary data.</text>
</comment>
<dbReference type="RefSeq" id="WP_183404591.1">
    <property type="nucleotide sequence ID" value="NZ_JACHGG010000005.1"/>
</dbReference>